<evidence type="ECO:0000313" key="2">
    <source>
        <dbReference type="EMBL" id="AHA66140.1"/>
    </source>
</evidence>
<gene>
    <name evidence="2" type="ORF">Asd1617_03313</name>
</gene>
<feature type="transmembrane region" description="Helical" evidence="1">
    <location>
        <begin position="23"/>
        <end position="43"/>
    </location>
</feature>
<keyword evidence="1" id="KW-0812">Transmembrane</keyword>
<reference evidence="2 3" key="1">
    <citation type="submission" date="2013-09" db="EMBL/GenBank/DDBJ databases">
        <title>Comparative genomics of Sd1617 to representative strains in evaluating its pathogenesis.</title>
        <authorList>
            <person name="Aksomboon Vongsawan A."/>
            <person name="Kapatral V."/>
            <person name="Vaisvil B."/>
            <person name="Serichantalergs O."/>
            <person name="Hale T.L."/>
            <person name="Mason C.J."/>
        </authorList>
    </citation>
    <scope>NUCLEOTIDE SEQUENCE [LARGE SCALE GENOMIC DNA]</scope>
    <source>
        <strain evidence="2 3">1617</strain>
    </source>
</reference>
<keyword evidence="1" id="KW-0472">Membrane</keyword>
<evidence type="ECO:0000256" key="1">
    <source>
        <dbReference type="SAM" id="Phobius"/>
    </source>
</evidence>
<dbReference type="HOGENOM" id="CLU_3122628_0_0_6"/>
<keyword evidence="1" id="KW-1133">Transmembrane helix</keyword>
<dbReference type="Proteomes" id="UP000031647">
    <property type="component" value="Chromosome"/>
</dbReference>
<evidence type="ECO:0000313" key="3">
    <source>
        <dbReference type="Proteomes" id="UP000031647"/>
    </source>
</evidence>
<sequence>MLSMSYVLVWIASMVLPGWGGTFSLKALLGVACIMSGLMLIFLPTTKQRY</sequence>
<dbReference type="KEGG" id="sdz:Asd1617_03313"/>
<organism evidence="2 3">
    <name type="scientific">Shigella dysenteriae 1617</name>
    <dbReference type="NCBI Taxonomy" id="754093"/>
    <lineage>
        <taxon>Bacteria</taxon>
        <taxon>Pseudomonadati</taxon>
        <taxon>Pseudomonadota</taxon>
        <taxon>Gammaproteobacteria</taxon>
        <taxon>Enterobacterales</taxon>
        <taxon>Enterobacteriaceae</taxon>
        <taxon>Shigella</taxon>
    </lineage>
</organism>
<protein>
    <submittedName>
        <fullName evidence="2">Monosaccharide translocase (Flippase type)</fullName>
    </submittedName>
</protein>
<dbReference type="AlphaFoldDB" id="A0A0A6ZW39"/>
<name>A0A0A6ZW39_SHIDY</name>
<dbReference type="EMBL" id="CP006736">
    <property type="protein sequence ID" value="AHA66140.1"/>
    <property type="molecule type" value="Genomic_DNA"/>
</dbReference>
<accession>A0A0A6ZW39</accession>
<proteinExistence type="predicted"/>
<dbReference type="PATRIC" id="fig|754093.4.peg.3222"/>